<keyword evidence="5 6" id="KW-0961">Cell wall biogenesis/degradation</keyword>
<comment type="function">
    <text evidence="1 6">Hydrolyzes acetyl esters in homogalacturonan regions of pectin. In type I primary cell wall, galacturonic acid residues of pectin can be acetylated at the O-2 and O-3 positions. Decreasing the degree of acetylation of pectin gels in vitro alters their physical properties.</text>
</comment>
<dbReference type="EC" id="3.1.1.-" evidence="6"/>
<dbReference type="PANTHER" id="PTHR21562">
    <property type="entry name" value="NOTUM-RELATED"/>
    <property type="match status" value="1"/>
</dbReference>
<dbReference type="PANTHER" id="PTHR21562:SF65">
    <property type="entry name" value="PECTIN ACETYLESTERASE"/>
    <property type="match status" value="1"/>
</dbReference>
<evidence type="ECO:0000256" key="4">
    <source>
        <dbReference type="ARBA" id="ARBA00022512"/>
    </source>
</evidence>
<dbReference type="InterPro" id="IPR004963">
    <property type="entry name" value="PAE/NOTUM"/>
</dbReference>
<dbReference type="GO" id="GO:0009505">
    <property type="term" value="C:plant-type cell wall"/>
    <property type="evidence" value="ECO:0007669"/>
    <property type="project" value="TreeGrafter"/>
</dbReference>
<evidence type="ECO:0000256" key="6">
    <source>
        <dbReference type="RuleBase" id="RU363114"/>
    </source>
</evidence>
<name>A0A2G2V9M6_CAPBA</name>
<protein>
    <recommendedName>
        <fullName evidence="6">Pectin acetylesterase</fullName>
        <ecNumber evidence="6">3.1.1.-</ecNumber>
    </recommendedName>
</protein>
<dbReference type="EMBL" id="MLFT02000089">
    <property type="protein sequence ID" value="PHT29676.1"/>
    <property type="molecule type" value="Genomic_DNA"/>
</dbReference>
<comment type="subcellular location">
    <subcellularLocation>
        <location evidence="2 6">Secreted</location>
        <location evidence="2 6">Cell wall</location>
    </subcellularLocation>
</comment>
<evidence type="ECO:0000256" key="1">
    <source>
        <dbReference type="ARBA" id="ARBA00003534"/>
    </source>
</evidence>
<evidence type="ECO:0000313" key="8">
    <source>
        <dbReference type="EMBL" id="PHT29676.1"/>
    </source>
</evidence>
<evidence type="ECO:0000313" key="9">
    <source>
        <dbReference type="Proteomes" id="UP000224567"/>
    </source>
</evidence>
<keyword evidence="4 6" id="KW-0134">Cell wall</keyword>
<keyword evidence="9" id="KW-1185">Reference proteome</keyword>
<sequence length="153" mass="17200">MQCQAILSGISAGGLATILNCDKFKCLIPENARVKCIADAGFFINGLDLKKGYFTSSFNKIYLSDLLGTFLFYEGKQSMCFFPQNVVPFVQTPLFIINSIYDYWQNMPPKRTNERETKNKSAPHPVQPDSLDEHVSHAEFRTIFTTLSSSVIA</sequence>
<gene>
    <name evidence="8" type="ORF">CQW23_30730</name>
</gene>
<accession>A0A2G2V9M6</accession>
<evidence type="ECO:0000256" key="5">
    <source>
        <dbReference type="ARBA" id="ARBA00023316"/>
    </source>
</evidence>
<evidence type="ECO:0000256" key="2">
    <source>
        <dbReference type="ARBA" id="ARBA00004191"/>
    </source>
</evidence>
<evidence type="ECO:0000256" key="3">
    <source>
        <dbReference type="ARBA" id="ARBA00005784"/>
    </source>
</evidence>
<dbReference type="GO" id="GO:0071555">
    <property type="term" value="P:cell wall organization"/>
    <property type="evidence" value="ECO:0007669"/>
    <property type="project" value="UniProtKB-KW"/>
</dbReference>
<organism evidence="8 9">
    <name type="scientific">Capsicum baccatum</name>
    <name type="common">Peruvian pepper</name>
    <dbReference type="NCBI Taxonomy" id="33114"/>
    <lineage>
        <taxon>Eukaryota</taxon>
        <taxon>Viridiplantae</taxon>
        <taxon>Streptophyta</taxon>
        <taxon>Embryophyta</taxon>
        <taxon>Tracheophyta</taxon>
        <taxon>Spermatophyta</taxon>
        <taxon>Magnoliopsida</taxon>
        <taxon>eudicotyledons</taxon>
        <taxon>Gunneridae</taxon>
        <taxon>Pentapetalae</taxon>
        <taxon>asterids</taxon>
        <taxon>lamiids</taxon>
        <taxon>Solanales</taxon>
        <taxon>Solanaceae</taxon>
        <taxon>Solanoideae</taxon>
        <taxon>Capsiceae</taxon>
        <taxon>Capsicum</taxon>
    </lineage>
</organism>
<dbReference type="GO" id="GO:0052793">
    <property type="term" value="F:pectin acetylesterase activity"/>
    <property type="evidence" value="ECO:0007669"/>
    <property type="project" value="TreeGrafter"/>
</dbReference>
<comment type="similarity">
    <text evidence="3 6">Belongs to the pectinacetylesterase family.</text>
</comment>
<comment type="caution">
    <text evidence="8">The sequence shown here is derived from an EMBL/GenBank/DDBJ whole genome shotgun (WGS) entry which is preliminary data.</text>
</comment>
<dbReference type="STRING" id="33114.A0A2G2V9M6"/>
<keyword evidence="6" id="KW-0964">Secreted</keyword>
<dbReference type="AlphaFoldDB" id="A0A2G2V9M6"/>
<keyword evidence="6" id="KW-0378">Hydrolase</keyword>
<feature type="region of interest" description="Disordered" evidence="7">
    <location>
        <begin position="111"/>
        <end position="130"/>
    </location>
</feature>
<proteinExistence type="inferred from homology"/>
<evidence type="ECO:0000256" key="7">
    <source>
        <dbReference type="SAM" id="MobiDB-lite"/>
    </source>
</evidence>
<dbReference type="Pfam" id="PF03283">
    <property type="entry name" value="PAE"/>
    <property type="match status" value="1"/>
</dbReference>
<dbReference type="Proteomes" id="UP000224567">
    <property type="component" value="Unassembled WGS sequence"/>
</dbReference>
<dbReference type="OrthoDB" id="912962at2759"/>
<reference evidence="8 9" key="1">
    <citation type="journal article" date="2017" name="Genome Biol.">
        <title>New reference genome sequences of hot pepper reveal the massive evolution of plant disease-resistance genes by retroduplication.</title>
        <authorList>
            <person name="Kim S."/>
            <person name="Park J."/>
            <person name="Yeom S.I."/>
            <person name="Kim Y.M."/>
            <person name="Seo E."/>
            <person name="Kim K.T."/>
            <person name="Kim M.S."/>
            <person name="Lee J.M."/>
            <person name="Cheong K."/>
            <person name="Shin H.S."/>
            <person name="Kim S.B."/>
            <person name="Han K."/>
            <person name="Lee J."/>
            <person name="Park M."/>
            <person name="Lee H.A."/>
            <person name="Lee H.Y."/>
            <person name="Lee Y."/>
            <person name="Oh S."/>
            <person name="Lee J.H."/>
            <person name="Choi E."/>
            <person name="Choi E."/>
            <person name="Lee S.E."/>
            <person name="Jeon J."/>
            <person name="Kim H."/>
            <person name="Choi G."/>
            <person name="Song H."/>
            <person name="Lee J."/>
            <person name="Lee S.C."/>
            <person name="Kwon J.K."/>
            <person name="Lee H.Y."/>
            <person name="Koo N."/>
            <person name="Hong Y."/>
            <person name="Kim R.W."/>
            <person name="Kang W.H."/>
            <person name="Huh J.H."/>
            <person name="Kang B.C."/>
            <person name="Yang T.J."/>
            <person name="Lee Y.H."/>
            <person name="Bennetzen J.L."/>
            <person name="Choi D."/>
        </authorList>
    </citation>
    <scope>NUCLEOTIDE SEQUENCE [LARGE SCALE GENOMIC DNA]</scope>
    <source>
        <strain evidence="9">cv. PBC81</strain>
    </source>
</reference>
<reference evidence="9" key="2">
    <citation type="journal article" date="2017" name="J. Anim. Genet.">
        <title>Multiple reference genome sequences of hot pepper reveal the massive evolution of plant disease resistance genes by retroduplication.</title>
        <authorList>
            <person name="Kim S."/>
            <person name="Park J."/>
            <person name="Yeom S.-I."/>
            <person name="Kim Y.-M."/>
            <person name="Seo E."/>
            <person name="Kim K.-T."/>
            <person name="Kim M.-S."/>
            <person name="Lee J.M."/>
            <person name="Cheong K."/>
            <person name="Shin H.-S."/>
            <person name="Kim S.-B."/>
            <person name="Han K."/>
            <person name="Lee J."/>
            <person name="Park M."/>
            <person name="Lee H.-A."/>
            <person name="Lee H.-Y."/>
            <person name="Lee Y."/>
            <person name="Oh S."/>
            <person name="Lee J.H."/>
            <person name="Choi E."/>
            <person name="Choi E."/>
            <person name="Lee S.E."/>
            <person name="Jeon J."/>
            <person name="Kim H."/>
            <person name="Choi G."/>
            <person name="Song H."/>
            <person name="Lee J."/>
            <person name="Lee S.-C."/>
            <person name="Kwon J.-K."/>
            <person name="Lee H.-Y."/>
            <person name="Koo N."/>
            <person name="Hong Y."/>
            <person name="Kim R.W."/>
            <person name="Kang W.-H."/>
            <person name="Huh J.H."/>
            <person name="Kang B.-C."/>
            <person name="Yang T.-J."/>
            <person name="Lee Y.-H."/>
            <person name="Bennetzen J.L."/>
            <person name="Choi D."/>
        </authorList>
    </citation>
    <scope>NUCLEOTIDE SEQUENCE [LARGE SCALE GENOMIC DNA]</scope>
    <source>
        <strain evidence="9">cv. PBC81</strain>
    </source>
</reference>